<evidence type="ECO:0000313" key="2">
    <source>
        <dbReference type="EMBL" id="MFC5580583.1"/>
    </source>
</evidence>
<keyword evidence="1" id="KW-0732">Signal</keyword>
<evidence type="ECO:0000313" key="3">
    <source>
        <dbReference type="Proteomes" id="UP001596111"/>
    </source>
</evidence>
<accession>A0ABW0SUV7</accession>
<name>A0ABW0SUV7_9GAMM</name>
<gene>
    <name evidence="2" type="ORF">ACFPPB_05610</name>
</gene>
<evidence type="ECO:0000256" key="1">
    <source>
        <dbReference type="SAM" id="SignalP"/>
    </source>
</evidence>
<dbReference type="RefSeq" id="WP_377325200.1">
    <property type="nucleotide sequence ID" value="NZ_JBHSNG010000004.1"/>
</dbReference>
<evidence type="ECO:0008006" key="4">
    <source>
        <dbReference type="Google" id="ProtNLM"/>
    </source>
</evidence>
<feature type="chain" id="PRO_5045063253" description="Lipocalin-like domain-containing protein" evidence="1">
    <location>
        <begin position="19"/>
        <end position="158"/>
    </location>
</feature>
<dbReference type="EMBL" id="JBHSNG010000004">
    <property type="protein sequence ID" value="MFC5580583.1"/>
    <property type="molecule type" value="Genomic_DNA"/>
</dbReference>
<protein>
    <recommendedName>
        <fullName evidence="4">Lipocalin-like domain-containing protein</fullName>
    </recommendedName>
</protein>
<proteinExistence type="predicted"/>
<organism evidence="2 3">
    <name type="scientific">Rhodanobacter terrae</name>
    <dbReference type="NCBI Taxonomy" id="418647"/>
    <lineage>
        <taxon>Bacteria</taxon>
        <taxon>Pseudomonadati</taxon>
        <taxon>Pseudomonadota</taxon>
        <taxon>Gammaproteobacteria</taxon>
        <taxon>Lysobacterales</taxon>
        <taxon>Rhodanobacteraceae</taxon>
        <taxon>Rhodanobacter</taxon>
    </lineage>
</organism>
<reference evidence="3" key="1">
    <citation type="journal article" date="2019" name="Int. J. Syst. Evol. Microbiol.">
        <title>The Global Catalogue of Microorganisms (GCM) 10K type strain sequencing project: providing services to taxonomists for standard genome sequencing and annotation.</title>
        <authorList>
            <consortium name="The Broad Institute Genomics Platform"/>
            <consortium name="The Broad Institute Genome Sequencing Center for Infectious Disease"/>
            <person name="Wu L."/>
            <person name="Ma J."/>
        </authorList>
    </citation>
    <scope>NUCLEOTIDE SEQUENCE [LARGE SCALE GENOMIC DNA]</scope>
    <source>
        <strain evidence="3">CGMCC 1.13587</strain>
    </source>
</reference>
<sequence length="158" mass="16795">MAATVFAALMGVGSSASAAGIDGTPASWLPAPLRLVGVWDVSVTLRDCVSGNAVVTFPAMNQYAADGSELELGVNMSPATRYPSLGTWHFLALGRFASEFKFFRFNPDGSYAGTQEVRRTITLSNDANRFTSTASVAIYDPAHHLVKNGCATETATRR</sequence>
<keyword evidence="3" id="KW-1185">Reference proteome</keyword>
<feature type="signal peptide" evidence="1">
    <location>
        <begin position="1"/>
        <end position="18"/>
    </location>
</feature>
<comment type="caution">
    <text evidence="2">The sequence shown here is derived from an EMBL/GenBank/DDBJ whole genome shotgun (WGS) entry which is preliminary data.</text>
</comment>
<dbReference type="Proteomes" id="UP001596111">
    <property type="component" value="Unassembled WGS sequence"/>
</dbReference>